<dbReference type="Proteomes" id="UP000184364">
    <property type="component" value="Unassembled WGS sequence"/>
</dbReference>
<reference evidence="3" key="1">
    <citation type="submission" date="2016-11" db="EMBL/GenBank/DDBJ databases">
        <authorList>
            <person name="Varghese N."/>
            <person name="Submissions S."/>
        </authorList>
    </citation>
    <scope>NUCLEOTIDE SEQUENCE [LARGE SCALE GENOMIC DNA]</scope>
    <source>
        <strain evidence="3">DSM 26899</strain>
    </source>
</reference>
<feature type="transmembrane region" description="Helical" evidence="1">
    <location>
        <begin position="42"/>
        <end position="60"/>
    </location>
</feature>
<dbReference type="PANTHER" id="PTHR31061:SF24">
    <property type="entry name" value="LD22376P"/>
    <property type="match status" value="1"/>
</dbReference>
<name>A0A1M7DQ04_9FLAO</name>
<feature type="transmembrane region" description="Helical" evidence="1">
    <location>
        <begin position="290"/>
        <end position="309"/>
    </location>
</feature>
<feature type="transmembrane region" description="Helical" evidence="1">
    <location>
        <begin position="226"/>
        <end position="246"/>
    </location>
</feature>
<feature type="transmembrane region" description="Helical" evidence="1">
    <location>
        <begin position="144"/>
        <end position="161"/>
    </location>
</feature>
<sequence>MTPIIQSPIKTKPMETIALKDHQSISGTSVVEAKQRLLSLDFFRGITVAAMLLVNNPGNWDSMYPILKHSEWNGCTPTDLIFSFFLFIIGVSIVYSMEDKKKDIKMHPALLFSIFRRSCLLIGIGIFLYLLSNFELAHMRIPGVLPRIALVFGISAAIYVKTTARMQLFIIFIILIGYYFVLNYVPVPGFGPANLEPSTTLGAWLDRAVFTENHLWQDGKNLDPEGLLSTIPAVATALIGILAGTYLKKSQLASTKELGKFIVCSLILFLIAIIWNTSFPINKSLWTSTYVLYTASFAIFFLIISYWMIDIKGRNKLISPIVAFGRNPITAYVIAGIVPTALYKIEIIDTGTKVSLWNYANLHFFMPYFSPKLASLIPALLILLLIFAPIWWLYTKKIIIKI</sequence>
<keyword evidence="3" id="KW-1185">Reference proteome</keyword>
<gene>
    <name evidence="2" type="ORF">SAMN05444267_102567</name>
</gene>
<keyword evidence="1" id="KW-0472">Membrane</keyword>
<feature type="transmembrane region" description="Helical" evidence="1">
    <location>
        <begin position="258"/>
        <end position="278"/>
    </location>
</feature>
<feature type="transmembrane region" description="Helical" evidence="1">
    <location>
        <begin position="373"/>
        <end position="394"/>
    </location>
</feature>
<feature type="transmembrane region" description="Helical" evidence="1">
    <location>
        <begin position="109"/>
        <end position="132"/>
    </location>
</feature>
<dbReference type="PANTHER" id="PTHR31061">
    <property type="entry name" value="LD22376P"/>
    <property type="match status" value="1"/>
</dbReference>
<keyword evidence="2" id="KW-0012">Acyltransferase</keyword>
<protein>
    <submittedName>
        <fullName evidence="2">Predicted acyltransferase</fullName>
    </submittedName>
</protein>
<proteinExistence type="predicted"/>
<evidence type="ECO:0000313" key="2">
    <source>
        <dbReference type="EMBL" id="SHL81581.1"/>
    </source>
</evidence>
<evidence type="ECO:0000256" key="1">
    <source>
        <dbReference type="SAM" id="Phobius"/>
    </source>
</evidence>
<dbReference type="AlphaFoldDB" id="A0A1M7DQ04"/>
<organism evidence="2 3">
    <name type="scientific">Chryseobacterium polytrichastri</name>
    <dbReference type="NCBI Taxonomy" id="1302687"/>
    <lineage>
        <taxon>Bacteria</taxon>
        <taxon>Pseudomonadati</taxon>
        <taxon>Bacteroidota</taxon>
        <taxon>Flavobacteriia</taxon>
        <taxon>Flavobacteriales</taxon>
        <taxon>Weeksellaceae</taxon>
        <taxon>Chryseobacterium group</taxon>
        <taxon>Chryseobacterium</taxon>
    </lineage>
</organism>
<keyword evidence="2" id="KW-0808">Transferase</keyword>
<dbReference type="EMBL" id="FRAV01000025">
    <property type="protein sequence ID" value="SHL81581.1"/>
    <property type="molecule type" value="Genomic_DNA"/>
</dbReference>
<feature type="transmembrane region" description="Helical" evidence="1">
    <location>
        <begin position="329"/>
        <end position="348"/>
    </location>
</feature>
<evidence type="ECO:0000313" key="3">
    <source>
        <dbReference type="Proteomes" id="UP000184364"/>
    </source>
</evidence>
<dbReference type="STRING" id="1302687.SAMN05444267_102567"/>
<keyword evidence="1" id="KW-0812">Transmembrane</keyword>
<accession>A0A1M7DQ04</accession>
<feature type="transmembrane region" description="Helical" evidence="1">
    <location>
        <begin position="80"/>
        <end position="97"/>
    </location>
</feature>
<keyword evidence="1" id="KW-1133">Transmembrane helix</keyword>
<feature type="transmembrane region" description="Helical" evidence="1">
    <location>
        <begin position="168"/>
        <end position="187"/>
    </location>
</feature>
<dbReference type="GO" id="GO:0016746">
    <property type="term" value="F:acyltransferase activity"/>
    <property type="evidence" value="ECO:0007669"/>
    <property type="project" value="UniProtKB-KW"/>
</dbReference>